<reference evidence="1 2" key="1">
    <citation type="submission" date="2018-04" db="EMBL/GenBank/DDBJ databases">
        <title>The genome of golden apple snail Pomacea canaliculata provides insight into stress tolerance and invasive adaptation.</title>
        <authorList>
            <person name="Liu C."/>
            <person name="Liu B."/>
            <person name="Ren Y."/>
            <person name="Zhang Y."/>
            <person name="Wang H."/>
            <person name="Li S."/>
            <person name="Jiang F."/>
            <person name="Yin L."/>
            <person name="Zhang G."/>
            <person name="Qian W."/>
            <person name="Fan W."/>
        </authorList>
    </citation>
    <scope>NUCLEOTIDE SEQUENCE [LARGE SCALE GENOMIC DNA]</scope>
    <source>
        <strain evidence="1">SZHN2017</strain>
        <tissue evidence="1">Muscle</tissue>
    </source>
</reference>
<gene>
    <name evidence="1" type="ORF">C0Q70_02974</name>
</gene>
<proteinExistence type="predicted"/>
<sequence length="95" mass="10500">MRVFIDSRTSFCENTAVRLQPTPPVIESSRQDPAASLGGKATSWAARYLHFMAAAHGDRHSDDLPARGTGLKDLLWDGCEEKTTSLDVLLTDYVY</sequence>
<evidence type="ECO:0000313" key="1">
    <source>
        <dbReference type="EMBL" id="PVD36004.1"/>
    </source>
</evidence>
<comment type="caution">
    <text evidence="1">The sequence shown here is derived from an EMBL/GenBank/DDBJ whole genome shotgun (WGS) entry which is preliminary data.</text>
</comment>
<protein>
    <submittedName>
        <fullName evidence="1">Uncharacterized protein</fullName>
    </submittedName>
</protein>
<organism evidence="1 2">
    <name type="scientific">Pomacea canaliculata</name>
    <name type="common">Golden apple snail</name>
    <dbReference type="NCBI Taxonomy" id="400727"/>
    <lineage>
        <taxon>Eukaryota</taxon>
        <taxon>Metazoa</taxon>
        <taxon>Spiralia</taxon>
        <taxon>Lophotrochozoa</taxon>
        <taxon>Mollusca</taxon>
        <taxon>Gastropoda</taxon>
        <taxon>Caenogastropoda</taxon>
        <taxon>Architaenioglossa</taxon>
        <taxon>Ampullarioidea</taxon>
        <taxon>Ampullariidae</taxon>
        <taxon>Pomacea</taxon>
    </lineage>
</organism>
<dbReference type="AlphaFoldDB" id="A0A2T7PRF5"/>
<keyword evidence="2" id="KW-1185">Reference proteome</keyword>
<dbReference type="EMBL" id="PZQS01000002">
    <property type="protein sequence ID" value="PVD36004.1"/>
    <property type="molecule type" value="Genomic_DNA"/>
</dbReference>
<evidence type="ECO:0000313" key="2">
    <source>
        <dbReference type="Proteomes" id="UP000245119"/>
    </source>
</evidence>
<accession>A0A2T7PRF5</accession>
<dbReference type="Proteomes" id="UP000245119">
    <property type="component" value="Linkage Group LG2"/>
</dbReference>
<name>A0A2T7PRF5_POMCA</name>